<sequence length="150" mass="16344">MINSKVKSEIKSEIFVIEISNQDQNVIDIEVLIGLAQEISKAISDETINVVLIKSTGNNFSTGYDGSCKRLTDNTWLLSVFDVASAIFSMIRSSGKPFFISTKGKCLGMGFELALSGDFIAAQGNSKFGIPDFMYGIPSLMMPPVIMGHY</sequence>
<dbReference type="InterPro" id="IPR001753">
    <property type="entry name" value="Enoyl-CoA_hydra/iso"/>
</dbReference>
<name>T0ZWJ5_9ZZZZ</name>
<dbReference type="GO" id="GO:0006635">
    <property type="term" value="P:fatty acid beta-oxidation"/>
    <property type="evidence" value="ECO:0007669"/>
    <property type="project" value="TreeGrafter"/>
</dbReference>
<dbReference type="Pfam" id="PF00378">
    <property type="entry name" value="ECH_1"/>
    <property type="match status" value="1"/>
</dbReference>
<dbReference type="Gene3D" id="3.90.226.10">
    <property type="entry name" value="2-enoyl-CoA Hydratase, Chain A, domain 1"/>
    <property type="match status" value="1"/>
</dbReference>
<protein>
    <submittedName>
        <fullName evidence="1">Enoyl-CoA hydratase/isomerase</fullName>
    </submittedName>
</protein>
<evidence type="ECO:0000313" key="1">
    <source>
        <dbReference type="EMBL" id="EQD34315.1"/>
    </source>
</evidence>
<keyword evidence="1" id="KW-0413">Isomerase</keyword>
<gene>
    <name evidence="1" type="ORF">B1A_18753</name>
</gene>
<reference evidence="1" key="2">
    <citation type="journal article" date="2014" name="ISME J.">
        <title>Microbial stratification in low pH oxic and suboxic macroscopic growths along an acid mine drainage.</title>
        <authorList>
            <person name="Mendez-Garcia C."/>
            <person name="Mesa V."/>
            <person name="Sprenger R.R."/>
            <person name="Richter M."/>
            <person name="Diez M.S."/>
            <person name="Solano J."/>
            <person name="Bargiela R."/>
            <person name="Golyshina O.V."/>
            <person name="Manteca A."/>
            <person name="Ramos J.L."/>
            <person name="Gallego J.R."/>
            <person name="Llorente I."/>
            <person name="Martins Dos Santos V.A."/>
            <person name="Jensen O.N."/>
            <person name="Pelaez A.I."/>
            <person name="Sanchez J."/>
            <person name="Ferrer M."/>
        </authorList>
    </citation>
    <scope>NUCLEOTIDE SEQUENCE</scope>
</reference>
<comment type="caution">
    <text evidence="1">The sequence shown here is derived from an EMBL/GenBank/DDBJ whole genome shotgun (WGS) entry which is preliminary data.</text>
</comment>
<dbReference type="EMBL" id="AUZX01013842">
    <property type="protein sequence ID" value="EQD34315.1"/>
    <property type="molecule type" value="Genomic_DNA"/>
</dbReference>
<dbReference type="SUPFAM" id="SSF52096">
    <property type="entry name" value="ClpP/crotonase"/>
    <property type="match status" value="1"/>
</dbReference>
<dbReference type="PANTHER" id="PTHR11941:SF54">
    <property type="entry name" value="ENOYL-COA HYDRATASE, MITOCHONDRIAL"/>
    <property type="match status" value="1"/>
</dbReference>
<dbReference type="InterPro" id="IPR029045">
    <property type="entry name" value="ClpP/crotonase-like_dom_sf"/>
</dbReference>
<reference evidence="1" key="1">
    <citation type="submission" date="2013-08" db="EMBL/GenBank/DDBJ databases">
        <authorList>
            <person name="Mendez C."/>
            <person name="Richter M."/>
            <person name="Ferrer M."/>
            <person name="Sanchez J."/>
        </authorList>
    </citation>
    <scope>NUCLEOTIDE SEQUENCE</scope>
</reference>
<feature type="non-terminal residue" evidence="1">
    <location>
        <position position="150"/>
    </location>
</feature>
<dbReference type="PANTHER" id="PTHR11941">
    <property type="entry name" value="ENOYL-COA HYDRATASE-RELATED"/>
    <property type="match status" value="1"/>
</dbReference>
<accession>T0ZWJ5</accession>
<dbReference type="AlphaFoldDB" id="T0ZWJ5"/>
<organism evidence="1">
    <name type="scientific">mine drainage metagenome</name>
    <dbReference type="NCBI Taxonomy" id="410659"/>
    <lineage>
        <taxon>unclassified sequences</taxon>
        <taxon>metagenomes</taxon>
        <taxon>ecological metagenomes</taxon>
    </lineage>
</organism>
<dbReference type="GO" id="GO:0016853">
    <property type="term" value="F:isomerase activity"/>
    <property type="evidence" value="ECO:0007669"/>
    <property type="project" value="UniProtKB-KW"/>
</dbReference>
<dbReference type="CDD" id="cd06558">
    <property type="entry name" value="crotonase-like"/>
    <property type="match status" value="1"/>
</dbReference>
<proteinExistence type="predicted"/>